<gene>
    <name evidence="1" type="ORF">LCGC14_3013110</name>
</gene>
<feature type="non-terminal residue" evidence="1">
    <location>
        <position position="270"/>
    </location>
</feature>
<accession>A0A0F8ZNR6</accession>
<comment type="caution">
    <text evidence="1">The sequence shown here is derived from an EMBL/GenBank/DDBJ whole genome shotgun (WGS) entry which is preliminary data.</text>
</comment>
<dbReference type="AlphaFoldDB" id="A0A0F8ZNR6"/>
<dbReference type="EMBL" id="LAZR01062416">
    <property type="protein sequence ID" value="KKK61561.1"/>
    <property type="molecule type" value="Genomic_DNA"/>
</dbReference>
<proteinExistence type="predicted"/>
<protein>
    <submittedName>
        <fullName evidence="1">Uncharacterized protein</fullName>
    </submittedName>
</protein>
<sequence length="270" mass="31012">MTIETFDVGDIVFSNNSYEHYNIKKGDKGVIVATMPWSAVNVRFLDGPRADFHTDNLYKEVQTNKFKVGDTVKVVRKYRSSASVTYFGKVGTVIKTHGHDVCTLDLEAEGGTSGFWSDELEKVDVFKVGDKFNNDGEIYFKDTKTGTTSIIWVRQFNQFIKLGGTMTKYEELKRDIEGLENGWDKDADDVLQELNVSKDKFYTIEIEIRNDHSIVGYLDLKHNNLVAQRFEFHNQCEKMDAFRKALLHLLDHSNIKKTTEREDKILALES</sequence>
<name>A0A0F8ZNR6_9ZZZZ</name>
<reference evidence="1" key="1">
    <citation type="journal article" date="2015" name="Nature">
        <title>Complex archaea that bridge the gap between prokaryotes and eukaryotes.</title>
        <authorList>
            <person name="Spang A."/>
            <person name="Saw J.H."/>
            <person name="Jorgensen S.L."/>
            <person name="Zaremba-Niedzwiedzka K."/>
            <person name="Martijn J."/>
            <person name="Lind A.E."/>
            <person name="van Eijk R."/>
            <person name="Schleper C."/>
            <person name="Guy L."/>
            <person name="Ettema T.J."/>
        </authorList>
    </citation>
    <scope>NUCLEOTIDE SEQUENCE</scope>
</reference>
<evidence type="ECO:0000313" key="1">
    <source>
        <dbReference type="EMBL" id="KKK61561.1"/>
    </source>
</evidence>
<organism evidence="1">
    <name type="scientific">marine sediment metagenome</name>
    <dbReference type="NCBI Taxonomy" id="412755"/>
    <lineage>
        <taxon>unclassified sequences</taxon>
        <taxon>metagenomes</taxon>
        <taxon>ecological metagenomes</taxon>
    </lineage>
</organism>